<dbReference type="InterPro" id="IPR052048">
    <property type="entry name" value="ST_Response_Regulator"/>
</dbReference>
<dbReference type="InterPro" id="IPR011990">
    <property type="entry name" value="TPR-like_helical_dom_sf"/>
</dbReference>
<dbReference type="Pfam" id="PF00072">
    <property type="entry name" value="Response_reg"/>
    <property type="match status" value="1"/>
</dbReference>
<dbReference type="SUPFAM" id="SSF48452">
    <property type="entry name" value="TPR-like"/>
    <property type="match status" value="1"/>
</dbReference>
<dbReference type="InterPro" id="IPR001789">
    <property type="entry name" value="Sig_transdc_resp-reg_receiver"/>
</dbReference>
<evidence type="ECO:0000313" key="6">
    <source>
        <dbReference type="Proteomes" id="UP000324760"/>
    </source>
</evidence>
<keyword evidence="3" id="KW-0175">Coiled coil</keyword>
<dbReference type="OrthoDB" id="7298659at2"/>
<gene>
    <name evidence="5" type="ORF">F0U83_02985</name>
</gene>
<name>A0A5P1R7Z0_9GAMM</name>
<feature type="repeat" description="TPR" evidence="2">
    <location>
        <begin position="427"/>
        <end position="460"/>
    </location>
</feature>
<dbReference type="RefSeq" id="WP_138986454.1">
    <property type="nucleotide sequence ID" value="NZ_CP043869.1"/>
</dbReference>
<dbReference type="Gene3D" id="1.25.40.10">
    <property type="entry name" value="Tetratricopeptide repeat domain"/>
    <property type="match status" value="2"/>
</dbReference>
<dbReference type="PANTHER" id="PTHR43228">
    <property type="entry name" value="TWO-COMPONENT RESPONSE REGULATOR"/>
    <property type="match status" value="1"/>
</dbReference>
<feature type="coiled-coil region" evidence="3">
    <location>
        <begin position="370"/>
        <end position="397"/>
    </location>
</feature>
<protein>
    <submittedName>
        <fullName evidence="5">Tetratricopeptide repeat protein</fullName>
    </submittedName>
</protein>
<dbReference type="AlphaFoldDB" id="A0A5P1R7Z0"/>
<accession>A0A5P1R7Z0</accession>
<comment type="caution">
    <text evidence="1">Lacks conserved residue(s) required for the propagation of feature annotation.</text>
</comment>
<keyword evidence="2" id="KW-0802">TPR repeat</keyword>
<proteinExistence type="predicted"/>
<reference evidence="5 6" key="1">
    <citation type="journal article" date="2019" name="Biochem. Eng. J.">
        <title>Metabolic engineering of the marine bacteria Neptunomonas concharum for the production of acetoin and meso-2,3-butanediol from acetate.</title>
        <authorList>
            <person name="Li W."/>
            <person name="Pu N."/>
            <person name="Liu C.-X."/>
            <person name="Yuan Q.-P."/>
            <person name="Li Z.-J."/>
        </authorList>
    </citation>
    <scope>NUCLEOTIDE SEQUENCE [LARGE SCALE GENOMIC DNA]</scope>
    <source>
        <strain evidence="5 6">JCM17730</strain>
    </source>
</reference>
<dbReference type="Gene3D" id="3.40.50.2300">
    <property type="match status" value="1"/>
</dbReference>
<evidence type="ECO:0000259" key="4">
    <source>
        <dbReference type="PROSITE" id="PS50110"/>
    </source>
</evidence>
<keyword evidence="6" id="KW-1185">Reference proteome</keyword>
<evidence type="ECO:0000256" key="3">
    <source>
        <dbReference type="SAM" id="Coils"/>
    </source>
</evidence>
<dbReference type="InterPro" id="IPR011006">
    <property type="entry name" value="CheY-like_superfamily"/>
</dbReference>
<feature type="domain" description="Response regulatory" evidence="4">
    <location>
        <begin position="12"/>
        <end position="131"/>
    </location>
</feature>
<dbReference type="PROSITE" id="PS50110">
    <property type="entry name" value="RESPONSE_REGULATORY"/>
    <property type="match status" value="1"/>
</dbReference>
<dbReference type="SMART" id="SM00448">
    <property type="entry name" value="REC"/>
    <property type="match status" value="1"/>
</dbReference>
<organism evidence="5 6">
    <name type="scientific">Neptunomonas concharum</name>
    <dbReference type="NCBI Taxonomy" id="1031538"/>
    <lineage>
        <taxon>Bacteria</taxon>
        <taxon>Pseudomonadati</taxon>
        <taxon>Pseudomonadota</taxon>
        <taxon>Gammaproteobacteria</taxon>
        <taxon>Oceanospirillales</taxon>
        <taxon>Oceanospirillaceae</taxon>
        <taxon>Neptunomonas</taxon>
    </lineage>
</organism>
<dbReference type="PROSITE" id="PS50005">
    <property type="entry name" value="TPR"/>
    <property type="match status" value="1"/>
</dbReference>
<evidence type="ECO:0000256" key="1">
    <source>
        <dbReference type="PROSITE-ProRule" id="PRU00169"/>
    </source>
</evidence>
<dbReference type="InterPro" id="IPR019734">
    <property type="entry name" value="TPR_rpt"/>
</dbReference>
<sequence>MSELKIDYANKRVLLIESSGNMRSTVVYMLRQLGVSNIEAVTINEQVLDLIREEVFDIVLLGHNSSDSLSGIQLLEESRYRGYIKPGACWVFMTSDSSQEIILHAIESKPDAVITKPFTMEELKARLDLLMYRKEALAAVDEAVSRGQLDKAVKLCDQVELSGGNYDYVQLIKGRLLLQMNRFDEAEHFFKYRFKHFNEKESGIALAEAYVGQGRLDEAKILLTDIIEKYPLLMSAYDLLADVLERQGELVPAQEALHSATKKSPLSLLRHMELGRVAVYTKTLPLAESAYRKSISLGKESCYRSADPYLKLANVRRLEMEGASERDQIVLRNQFDEILNHASFQFPKDKTLKFKSALLKSQLSRDLGETDDANRYLQEAERQAKILGEEANVKRALLEVTGDQLPVLQEEAVDVVQKRQIHDPEMSERVNRLGVKHYMAEKVPQAIRYFGLAIEHDPKNAKALLNLAQLFLESTRSQSARREERIKMVERYLRLTTRMNLSEAEKQKYLLLEKLSGMSPEVLPDGSFGPLLR</sequence>
<dbReference type="PANTHER" id="PTHR43228:SF1">
    <property type="entry name" value="TWO-COMPONENT RESPONSE REGULATOR ARR22"/>
    <property type="match status" value="1"/>
</dbReference>
<evidence type="ECO:0000313" key="5">
    <source>
        <dbReference type="EMBL" id="QEQ95750.1"/>
    </source>
</evidence>
<dbReference type="Proteomes" id="UP000324760">
    <property type="component" value="Chromosome"/>
</dbReference>
<dbReference type="EMBL" id="CP043869">
    <property type="protein sequence ID" value="QEQ95750.1"/>
    <property type="molecule type" value="Genomic_DNA"/>
</dbReference>
<dbReference type="Pfam" id="PF13174">
    <property type="entry name" value="TPR_6"/>
    <property type="match status" value="1"/>
</dbReference>
<dbReference type="SUPFAM" id="SSF52172">
    <property type="entry name" value="CheY-like"/>
    <property type="match status" value="1"/>
</dbReference>
<dbReference type="GO" id="GO:0000160">
    <property type="term" value="P:phosphorelay signal transduction system"/>
    <property type="evidence" value="ECO:0007669"/>
    <property type="project" value="InterPro"/>
</dbReference>
<dbReference type="KEGG" id="ncu:F0U83_02985"/>
<evidence type="ECO:0000256" key="2">
    <source>
        <dbReference type="PROSITE-ProRule" id="PRU00339"/>
    </source>
</evidence>
<dbReference type="Pfam" id="PF13432">
    <property type="entry name" value="TPR_16"/>
    <property type="match status" value="1"/>
</dbReference>